<keyword evidence="2" id="KW-0031">Aminopeptidase</keyword>
<evidence type="ECO:0000313" key="3">
    <source>
        <dbReference type="Proteomes" id="UP000319817"/>
    </source>
</evidence>
<dbReference type="AlphaFoldDB" id="A0A517NS03"/>
<gene>
    <name evidence="2" type="primary">ywaD</name>
    <name evidence="2" type="ORF">K239x_18700</name>
</gene>
<dbReference type="PANTHER" id="PTHR12147:SF26">
    <property type="entry name" value="PEPTIDASE M28 DOMAIN-CONTAINING PROTEIN"/>
    <property type="match status" value="1"/>
</dbReference>
<dbReference type="GO" id="GO:0006508">
    <property type="term" value="P:proteolysis"/>
    <property type="evidence" value="ECO:0007669"/>
    <property type="project" value="InterPro"/>
</dbReference>
<keyword evidence="2" id="KW-0645">Protease</keyword>
<dbReference type="InterPro" id="IPR045175">
    <property type="entry name" value="M28_fam"/>
</dbReference>
<proteinExistence type="predicted"/>
<dbReference type="SUPFAM" id="SSF53187">
    <property type="entry name" value="Zn-dependent exopeptidases"/>
    <property type="match status" value="1"/>
</dbReference>
<dbReference type="SUPFAM" id="SSF52025">
    <property type="entry name" value="PA domain"/>
    <property type="match status" value="1"/>
</dbReference>
<dbReference type="InterPro" id="IPR001478">
    <property type="entry name" value="PDZ"/>
</dbReference>
<keyword evidence="2" id="KW-0378">Hydrolase</keyword>
<reference evidence="2 3" key="1">
    <citation type="submission" date="2019-02" db="EMBL/GenBank/DDBJ databases">
        <title>Deep-cultivation of Planctomycetes and their phenomic and genomic characterization uncovers novel biology.</title>
        <authorList>
            <person name="Wiegand S."/>
            <person name="Jogler M."/>
            <person name="Boedeker C."/>
            <person name="Pinto D."/>
            <person name="Vollmers J."/>
            <person name="Rivas-Marin E."/>
            <person name="Kohn T."/>
            <person name="Peeters S.H."/>
            <person name="Heuer A."/>
            <person name="Rast P."/>
            <person name="Oberbeckmann S."/>
            <person name="Bunk B."/>
            <person name="Jeske O."/>
            <person name="Meyerdierks A."/>
            <person name="Storesund J.E."/>
            <person name="Kallscheuer N."/>
            <person name="Luecker S."/>
            <person name="Lage O.M."/>
            <person name="Pohl T."/>
            <person name="Merkel B.J."/>
            <person name="Hornburger P."/>
            <person name="Mueller R.-W."/>
            <person name="Bruemmer F."/>
            <person name="Labrenz M."/>
            <person name="Spormann A.M."/>
            <person name="Op den Camp H."/>
            <person name="Overmann J."/>
            <person name="Amann R."/>
            <person name="Jetten M.S.M."/>
            <person name="Mascher T."/>
            <person name="Medema M.H."/>
            <person name="Devos D.P."/>
            <person name="Kaster A.-K."/>
            <person name="Ovreas L."/>
            <person name="Rohde M."/>
            <person name="Galperin M.Y."/>
            <person name="Jogler C."/>
        </authorList>
    </citation>
    <scope>NUCLEOTIDE SEQUENCE [LARGE SCALE GENOMIC DNA]</scope>
    <source>
        <strain evidence="2 3">K23_9</strain>
    </source>
</reference>
<dbReference type="Pfam" id="PF13180">
    <property type="entry name" value="PDZ_2"/>
    <property type="match status" value="1"/>
</dbReference>
<evidence type="ECO:0000259" key="1">
    <source>
        <dbReference type="PROSITE" id="PS50106"/>
    </source>
</evidence>
<dbReference type="Gene3D" id="3.40.630.10">
    <property type="entry name" value="Zn peptidases"/>
    <property type="match status" value="2"/>
</dbReference>
<dbReference type="OrthoDB" id="9762302at2"/>
<dbReference type="GO" id="GO:0004177">
    <property type="term" value="F:aminopeptidase activity"/>
    <property type="evidence" value="ECO:0007669"/>
    <property type="project" value="UniProtKB-KW"/>
</dbReference>
<organism evidence="2 3">
    <name type="scientific">Stieleria marina</name>
    <dbReference type="NCBI Taxonomy" id="1930275"/>
    <lineage>
        <taxon>Bacteria</taxon>
        <taxon>Pseudomonadati</taxon>
        <taxon>Planctomycetota</taxon>
        <taxon>Planctomycetia</taxon>
        <taxon>Pirellulales</taxon>
        <taxon>Pirellulaceae</taxon>
        <taxon>Stieleria</taxon>
    </lineage>
</organism>
<dbReference type="InterPro" id="IPR007484">
    <property type="entry name" value="Peptidase_M28"/>
</dbReference>
<dbReference type="Gene3D" id="3.50.30.30">
    <property type="match status" value="1"/>
</dbReference>
<dbReference type="RefSeq" id="WP_145417476.1">
    <property type="nucleotide sequence ID" value="NZ_CP036526.1"/>
</dbReference>
<evidence type="ECO:0000313" key="2">
    <source>
        <dbReference type="EMBL" id="QDT09917.1"/>
    </source>
</evidence>
<dbReference type="SMART" id="SM00228">
    <property type="entry name" value="PDZ"/>
    <property type="match status" value="1"/>
</dbReference>
<sequence>MTQNHLAPVSSRSLRGILQPIASLRTLEIASIARSISLLTLLVFVNAPAFADTPANTLPRDAEPTETIRSQLERDVRYLASEELRGRDVGDETIHLAARYVVDRMKACGLQIDTIGGTAYQSVPVDLGAQPGSPDQNFANFTFGESDNPPLSAKLGESMNPMAAGPITGSIADRPVVFAGYGITAPDLKYDDYAGINAKDAVVIVLRKEPRASDPRSPFDGVRNTRHAYFTTKIKNAVAHGAAAILFVNDPNSVDEAQRIIRYKIQQEENRDANLRKQMATLPAKAKNSRNKFQMQIDGVTASIQALKLERNKASRGLLGISEAGTTTFENTKIPVVSIARDTVDQLIRNSSPSSLELAEKTINERLRPDSRVLTNVTCTLKIKLKPTSANSPNVVGVIAGKGELANETVIVGAHYDHVGMGGYGSLAPGTVEIHNGADDNASGVATMLGAAAMLAPKTKTLRSHRRIVFIAFTGEERGLVGSRYYVEHPLYSLETTAAMINLDMVGRLRDNELTVYGTGSAEGLDAMVEQVNEVAKFSLYKIPSGYGPSDHMSFYKAGVPVLFYFTGLHNDYHRPSDDFDKIDFGGMSRITDTVSNVTLQLAVRSQRPRYVETENKVQIRRQLSVYMGISLSDRSDHVVISYVGSDSPAKQSGLIAGDQLSRIGRRRIRTSTDVFDLLRNHSPGDSLQVQVLRRGKPLDVVVKLGKRPPG</sequence>
<dbReference type="Proteomes" id="UP000319817">
    <property type="component" value="Chromosome"/>
</dbReference>
<dbReference type="EMBL" id="CP036526">
    <property type="protein sequence ID" value="QDT09917.1"/>
    <property type="molecule type" value="Genomic_DNA"/>
</dbReference>
<dbReference type="SUPFAM" id="SSF50156">
    <property type="entry name" value="PDZ domain-like"/>
    <property type="match status" value="1"/>
</dbReference>
<dbReference type="EC" id="3.4.11.6" evidence="2"/>
<keyword evidence="3" id="KW-1185">Reference proteome</keyword>
<feature type="domain" description="PDZ" evidence="1">
    <location>
        <begin position="617"/>
        <end position="694"/>
    </location>
</feature>
<accession>A0A517NS03</accession>
<dbReference type="Pfam" id="PF04389">
    <property type="entry name" value="Peptidase_M28"/>
    <property type="match status" value="1"/>
</dbReference>
<dbReference type="InterPro" id="IPR046450">
    <property type="entry name" value="PA_dom_sf"/>
</dbReference>
<protein>
    <submittedName>
        <fullName evidence="2">Aminopeptidase YwaD</fullName>
        <ecNumber evidence="2">3.4.11.6</ecNumber>
    </submittedName>
</protein>
<name>A0A517NS03_9BACT</name>
<dbReference type="Gene3D" id="2.30.42.10">
    <property type="match status" value="1"/>
</dbReference>
<dbReference type="PROSITE" id="PS50106">
    <property type="entry name" value="PDZ"/>
    <property type="match status" value="1"/>
</dbReference>
<dbReference type="GO" id="GO:0008235">
    <property type="term" value="F:metalloexopeptidase activity"/>
    <property type="evidence" value="ECO:0007669"/>
    <property type="project" value="InterPro"/>
</dbReference>
<dbReference type="PANTHER" id="PTHR12147">
    <property type="entry name" value="METALLOPEPTIDASE M28 FAMILY MEMBER"/>
    <property type="match status" value="1"/>
</dbReference>
<dbReference type="InterPro" id="IPR036034">
    <property type="entry name" value="PDZ_sf"/>
</dbReference>